<feature type="chain" id="PRO_5004841040" description="Transmembrane protein" evidence="3">
    <location>
        <begin position="24"/>
        <end position="421"/>
    </location>
</feature>
<reference evidence="4" key="1">
    <citation type="submission" date="2013-12" db="EMBL/GenBank/DDBJ databases">
        <title>The Genome Sequence of Aphanomyces astaci APO3.</title>
        <authorList>
            <consortium name="The Broad Institute Genomics Platform"/>
            <person name="Russ C."/>
            <person name="Tyler B."/>
            <person name="van West P."/>
            <person name="Dieguez-Uribeondo J."/>
            <person name="Young S.K."/>
            <person name="Zeng Q."/>
            <person name="Gargeya S."/>
            <person name="Fitzgerald M."/>
            <person name="Abouelleil A."/>
            <person name="Alvarado L."/>
            <person name="Chapman S.B."/>
            <person name="Gainer-Dewar J."/>
            <person name="Goldberg J."/>
            <person name="Griggs A."/>
            <person name="Gujja S."/>
            <person name="Hansen M."/>
            <person name="Howarth C."/>
            <person name="Imamovic A."/>
            <person name="Ireland A."/>
            <person name="Larimer J."/>
            <person name="McCowan C."/>
            <person name="Murphy C."/>
            <person name="Pearson M."/>
            <person name="Poon T.W."/>
            <person name="Priest M."/>
            <person name="Roberts A."/>
            <person name="Saif S."/>
            <person name="Shea T."/>
            <person name="Sykes S."/>
            <person name="Wortman J."/>
            <person name="Nusbaum C."/>
            <person name="Birren B."/>
        </authorList>
    </citation>
    <scope>NUCLEOTIDE SEQUENCE [LARGE SCALE GENOMIC DNA]</scope>
    <source>
        <strain evidence="4">APO3</strain>
    </source>
</reference>
<protein>
    <recommendedName>
        <fullName evidence="5">Transmembrane protein</fullName>
    </recommendedName>
</protein>
<feature type="region of interest" description="Disordered" evidence="1">
    <location>
        <begin position="32"/>
        <end position="224"/>
    </location>
</feature>
<organism evidence="4">
    <name type="scientific">Aphanomyces astaci</name>
    <name type="common">Crayfish plague agent</name>
    <dbReference type="NCBI Taxonomy" id="112090"/>
    <lineage>
        <taxon>Eukaryota</taxon>
        <taxon>Sar</taxon>
        <taxon>Stramenopiles</taxon>
        <taxon>Oomycota</taxon>
        <taxon>Saprolegniomycetes</taxon>
        <taxon>Saprolegniales</taxon>
        <taxon>Verrucalvaceae</taxon>
        <taxon>Aphanomyces</taxon>
    </lineage>
</organism>
<name>W4GIY3_APHAT</name>
<dbReference type="GeneID" id="20808883"/>
<feature type="compositionally biased region" description="Polar residues" evidence="1">
    <location>
        <begin position="170"/>
        <end position="180"/>
    </location>
</feature>
<feature type="compositionally biased region" description="Low complexity" evidence="1">
    <location>
        <begin position="192"/>
        <end position="202"/>
    </location>
</feature>
<feature type="signal peptide" evidence="3">
    <location>
        <begin position="1"/>
        <end position="23"/>
    </location>
</feature>
<feature type="region of interest" description="Disordered" evidence="1">
    <location>
        <begin position="308"/>
        <end position="332"/>
    </location>
</feature>
<evidence type="ECO:0008006" key="5">
    <source>
        <dbReference type="Google" id="ProtNLM"/>
    </source>
</evidence>
<dbReference type="AlphaFoldDB" id="W4GIY3"/>
<keyword evidence="2" id="KW-0472">Membrane</keyword>
<feature type="compositionally biased region" description="Low complexity" evidence="1">
    <location>
        <begin position="46"/>
        <end position="56"/>
    </location>
</feature>
<gene>
    <name evidence="4" type="ORF">H257_06887</name>
</gene>
<feature type="compositionally biased region" description="Low complexity" evidence="1">
    <location>
        <begin position="114"/>
        <end position="130"/>
    </location>
</feature>
<feature type="compositionally biased region" description="Low complexity" evidence="1">
    <location>
        <begin position="79"/>
        <end position="106"/>
    </location>
</feature>
<evidence type="ECO:0000256" key="3">
    <source>
        <dbReference type="SAM" id="SignalP"/>
    </source>
</evidence>
<feature type="region of interest" description="Disordered" evidence="1">
    <location>
        <begin position="256"/>
        <end position="286"/>
    </location>
</feature>
<accession>W4GIY3</accession>
<dbReference type="VEuPathDB" id="FungiDB:H257_06887"/>
<feature type="compositionally biased region" description="Pro residues" evidence="1">
    <location>
        <begin position="57"/>
        <end position="78"/>
    </location>
</feature>
<dbReference type="EMBL" id="KI913127">
    <property type="protein sequence ID" value="ETV79627.1"/>
    <property type="molecule type" value="Genomic_DNA"/>
</dbReference>
<proteinExistence type="predicted"/>
<keyword evidence="2" id="KW-1133">Transmembrane helix</keyword>
<sequence>MKLLLVWGTWAAQSAYFVDEVIAQSGITVQPSFFPINTTRPPPLTTLPRQAKSAPQPTSPPQPTPSPQRTPPPQPKSSPSPTSSSLVPIPSTSSIAPLSTPITTTATPPPSPSHVPTSPLLLSPPISSPLRQVSSTSTPRTTHGMVPSSSPYLGASTPSPSSSTALPIKASTSNAPTDSPSLPPEAAMIDDSTSQPSSTTSSIINPVTGTLPTEVDSPSSISNSSSSSIEAVLGVVVGICVVVSVVVFLVVRSRRREASNQRMTTDQAVLPPETRGNESGWDFSPQHPVYIDPDTGLVKRGPHVALFSPASSTSTRPSHMEPSLGKIPSSNTTRVGFGEPSSAGAKSAVMTTPKASQGWVAMQPPRRLNGMVPTAPAITTSTSTTSPTEDVIVLDQPRCERIELQQVLSSPASSTQTTFSL</sequence>
<keyword evidence="2" id="KW-0812">Transmembrane</keyword>
<feature type="compositionally biased region" description="Low complexity" evidence="1">
    <location>
        <begin position="155"/>
        <end position="165"/>
    </location>
</feature>
<evidence type="ECO:0000256" key="1">
    <source>
        <dbReference type="SAM" id="MobiDB-lite"/>
    </source>
</evidence>
<feature type="compositionally biased region" description="Polar residues" evidence="1">
    <location>
        <begin position="131"/>
        <end position="151"/>
    </location>
</feature>
<feature type="transmembrane region" description="Helical" evidence="2">
    <location>
        <begin position="231"/>
        <end position="251"/>
    </location>
</feature>
<dbReference type="STRING" id="112090.W4GIY3"/>
<evidence type="ECO:0000313" key="4">
    <source>
        <dbReference type="EMBL" id="ETV79627.1"/>
    </source>
</evidence>
<dbReference type="RefSeq" id="XP_009830563.1">
    <property type="nucleotide sequence ID" value="XM_009832261.1"/>
</dbReference>
<evidence type="ECO:0000256" key="2">
    <source>
        <dbReference type="SAM" id="Phobius"/>
    </source>
</evidence>
<dbReference type="OrthoDB" id="88327at2759"/>
<keyword evidence="3" id="KW-0732">Signal</keyword>